<name>A0A398D7W5_9BACT</name>
<evidence type="ECO:0000313" key="4">
    <source>
        <dbReference type="Proteomes" id="UP000266489"/>
    </source>
</evidence>
<dbReference type="Proteomes" id="UP000266489">
    <property type="component" value="Unassembled WGS sequence"/>
</dbReference>
<keyword evidence="3" id="KW-1185">Reference proteome</keyword>
<sequence length="178" mass="20462">MTETTERIVESYVRYVKGWATISNIKCPDQHEIDLLAINPKDLERYHIESSVHVPGTGFSKLTNGAFDWEQMKVRVKAPSQRRTIGFFVKQKFGTDGVVQTLHTYGFDPGNYHKIIVTWDCEPDAKETAKQNDIEVWEFPDLLDEIVALAGKGKHYVMDDTVRTLQMLVYAQRRKGKV</sequence>
<accession>A0A398D7W5</accession>
<dbReference type="EMBL" id="QXIT01000123">
    <property type="protein sequence ID" value="RIE07224.1"/>
    <property type="molecule type" value="Genomic_DNA"/>
</dbReference>
<gene>
    <name evidence="2" type="ORF">SMC5_08005</name>
    <name evidence="1" type="ORF">SMC6_07175</name>
</gene>
<accession>A0A398D0T2</accession>
<organism evidence="1 3">
    <name type="scientific">Candidatus Cryosericum odellii</name>
    <dbReference type="NCBI Taxonomy" id="2290917"/>
    <lineage>
        <taxon>Bacteria</taxon>
        <taxon>Pseudomonadati</taxon>
        <taxon>Caldisericota/Cryosericota group</taxon>
        <taxon>Candidatus Cryosericota</taxon>
        <taxon>Candidatus Cryosericia</taxon>
        <taxon>Candidatus Cryosericales</taxon>
        <taxon>Candidatus Cryosericaceae</taxon>
        <taxon>Candidatus Cryosericum</taxon>
    </lineage>
</organism>
<dbReference type="EMBL" id="QXIU01000200">
    <property type="protein sequence ID" value="RIE08443.1"/>
    <property type="molecule type" value="Genomic_DNA"/>
</dbReference>
<comment type="caution">
    <text evidence="1">The sequence shown here is derived from an EMBL/GenBank/DDBJ whole genome shotgun (WGS) entry which is preliminary data.</text>
</comment>
<dbReference type="Proteomes" id="UP000266260">
    <property type="component" value="Unassembled WGS sequence"/>
</dbReference>
<evidence type="ECO:0000313" key="1">
    <source>
        <dbReference type="EMBL" id="RIE07224.1"/>
    </source>
</evidence>
<dbReference type="OrthoDB" id="8478560at2"/>
<dbReference type="AlphaFoldDB" id="A0A398D7W5"/>
<protein>
    <submittedName>
        <fullName evidence="1">Uncharacterized protein</fullName>
    </submittedName>
</protein>
<proteinExistence type="predicted"/>
<reference evidence="3 4" key="1">
    <citation type="submission" date="2018-09" db="EMBL/GenBank/DDBJ databases">
        <title>Discovery and Ecogenomic Context for Candidatus Cryosericales, a Global Caldiserica Order Active in Thawing Permafrost.</title>
        <authorList>
            <person name="Martinez M.A."/>
            <person name="Woodcroft B.J."/>
            <person name="Ignacio Espinoza J.C."/>
            <person name="Zayed A."/>
            <person name="Singleton C.M."/>
            <person name="Boyd J."/>
            <person name="Li Y.-F."/>
            <person name="Purvine S."/>
            <person name="Maughan H."/>
            <person name="Hodgkins S.B."/>
            <person name="Anderson D."/>
            <person name="Sederholm M."/>
            <person name="Temperton B."/>
            <person name="Saleska S.R."/>
            <person name="Tyson G.W."/>
            <person name="Rich V.I."/>
        </authorList>
    </citation>
    <scope>NUCLEOTIDE SEQUENCE [LARGE SCALE GENOMIC DNA]</scope>
    <source>
        <strain evidence="2 4">SMC5</strain>
        <strain evidence="1 3">SMC6</strain>
    </source>
</reference>
<dbReference type="RefSeq" id="WP_119120290.1">
    <property type="nucleotide sequence ID" value="NZ_QXIT01000123.1"/>
</dbReference>
<evidence type="ECO:0000313" key="3">
    <source>
        <dbReference type="Proteomes" id="UP000266260"/>
    </source>
</evidence>
<evidence type="ECO:0000313" key="2">
    <source>
        <dbReference type="EMBL" id="RIE08443.1"/>
    </source>
</evidence>